<evidence type="ECO:0000313" key="2">
    <source>
        <dbReference type="EMBL" id="WSD15842.1"/>
    </source>
</evidence>
<dbReference type="EMBL" id="CP109135">
    <property type="protein sequence ID" value="WSD15842.1"/>
    <property type="molecule type" value="Genomic_DNA"/>
</dbReference>
<name>A0ABZ1HE66_STRPH</name>
<accession>A0ABZ1HE66</accession>
<proteinExistence type="predicted"/>
<keyword evidence="3" id="KW-1185">Reference proteome</keyword>
<feature type="signal peptide" evidence="1">
    <location>
        <begin position="1"/>
        <end position="27"/>
    </location>
</feature>
<keyword evidence="1" id="KW-0732">Signal</keyword>
<dbReference type="Proteomes" id="UP001340816">
    <property type="component" value="Chromosome"/>
</dbReference>
<feature type="chain" id="PRO_5047235696" evidence="1">
    <location>
        <begin position="28"/>
        <end position="122"/>
    </location>
</feature>
<protein>
    <submittedName>
        <fullName evidence="2">SH3 domain-containing protein</fullName>
    </submittedName>
</protein>
<evidence type="ECO:0000256" key="1">
    <source>
        <dbReference type="SAM" id="SignalP"/>
    </source>
</evidence>
<organism evidence="2 3">
    <name type="scientific">Streptomyces phaeochromogenes</name>
    <dbReference type="NCBI Taxonomy" id="1923"/>
    <lineage>
        <taxon>Bacteria</taxon>
        <taxon>Bacillati</taxon>
        <taxon>Actinomycetota</taxon>
        <taxon>Actinomycetes</taxon>
        <taxon>Kitasatosporales</taxon>
        <taxon>Streptomycetaceae</taxon>
        <taxon>Streptomyces</taxon>
        <taxon>Streptomyces phaeochromogenes group</taxon>
    </lineage>
</organism>
<gene>
    <name evidence="2" type="ORF">OHB35_22765</name>
</gene>
<reference evidence="2 3" key="1">
    <citation type="submission" date="2022-10" db="EMBL/GenBank/DDBJ databases">
        <title>The complete genomes of actinobacterial strains from the NBC collection.</title>
        <authorList>
            <person name="Joergensen T.S."/>
            <person name="Alvarez Arevalo M."/>
            <person name="Sterndorff E.B."/>
            <person name="Faurdal D."/>
            <person name="Vuksanovic O."/>
            <person name="Mourched A.-S."/>
            <person name="Charusanti P."/>
            <person name="Shaw S."/>
            <person name="Blin K."/>
            <person name="Weber T."/>
        </authorList>
    </citation>
    <scope>NUCLEOTIDE SEQUENCE [LARGE SCALE GENOMIC DNA]</scope>
    <source>
        <strain evidence="2 3">NBC 01752</strain>
    </source>
</reference>
<dbReference type="RefSeq" id="WP_326759760.1">
    <property type="nucleotide sequence ID" value="NZ_CP109135.1"/>
</dbReference>
<dbReference type="Gene3D" id="2.30.30.40">
    <property type="entry name" value="SH3 Domains"/>
    <property type="match status" value="1"/>
</dbReference>
<evidence type="ECO:0000313" key="3">
    <source>
        <dbReference type="Proteomes" id="UP001340816"/>
    </source>
</evidence>
<sequence>MRLSLKAAAVAVSTLGAMGAMIGPAGAAPATEVAEKASVTAASCYAYNRSGTTLNVRSGAGTSYSVVGTIAAGGRLPCGSLGEGSANGQTYTACGGTDNDWKTVRINGRDGWVAAECVALGT</sequence>